<evidence type="ECO:0000256" key="5">
    <source>
        <dbReference type="ARBA" id="ARBA00023043"/>
    </source>
</evidence>
<keyword evidence="5 6" id="KW-0040">ANK repeat</keyword>
<dbReference type="EMBL" id="MNAD01001590">
    <property type="protein sequence ID" value="OJT03859.1"/>
    <property type="molecule type" value="Genomic_DNA"/>
</dbReference>
<gene>
    <name evidence="9" type="ORF">TRAPUB_5450</name>
</gene>
<dbReference type="PROSITE" id="PS50088">
    <property type="entry name" value="ANK_REPEAT"/>
    <property type="match status" value="2"/>
</dbReference>
<feature type="repeat" description="ANK" evidence="6">
    <location>
        <begin position="57"/>
        <end position="89"/>
    </location>
</feature>
<evidence type="ECO:0000259" key="8">
    <source>
        <dbReference type="PROSITE" id="PS50865"/>
    </source>
</evidence>
<organism evidence="9 10">
    <name type="scientific">Trametes pubescens</name>
    <name type="common">White-rot fungus</name>
    <dbReference type="NCBI Taxonomy" id="154538"/>
    <lineage>
        <taxon>Eukaryota</taxon>
        <taxon>Fungi</taxon>
        <taxon>Dikarya</taxon>
        <taxon>Basidiomycota</taxon>
        <taxon>Agaricomycotina</taxon>
        <taxon>Agaricomycetes</taxon>
        <taxon>Polyporales</taxon>
        <taxon>Polyporaceae</taxon>
        <taxon>Trametes</taxon>
    </lineage>
</organism>
<reference evidence="9 10" key="1">
    <citation type="submission" date="2016-10" db="EMBL/GenBank/DDBJ databases">
        <title>Genome sequence of the basidiomycete white-rot fungus Trametes pubescens.</title>
        <authorList>
            <person name="Makela M.R."/>
            <person name="Granchi Z."/>
            <person name="Peng M."/>
            <person name="De Vries R.P."/>
            <person name="Grigoriev I."/>
            <person name="Riley R."/>
            <person name="Hilden K."/>
        </authorList>
    </citation>
    <scope>NUCLEOTIDE SEQUENCE [LARGE SCALE GENOMIC DNA]</scope>
    <source>
        <strain evidence="9 10">FBCC735</strain>
    </source>
</reference>
<dbReference type="InterPro" id="IPR002893">
    <property type="entry name" value="Znf_MYND"/>
</dbReference>
<dbReference type="SUPFAM" id="SSF144232">
    <property type="entry name" value="HIT/MYND zinc finger-like"/>
    <property type="match status" value="1"/>
</dbReference>
<dbReference type="OrthoDB" id="194358at2759"/>
<dbReference type="Pfam" id="PF01753">
    <property type="entry name" value="zf-MYND"/>
    <property type="match status" value="1"/>
</dbReference>
<feature type="domain" description="MYND-type" evidence="8">
    <location>
        <begin position="128"/>
        <end position="166"/>
    </location>
</feature>
<dbReference type="Gene3D" id="6.10.140.2220">
    <property type="match status" value="1"/>
</dbReference>
<dbReference type="SMART" id="SM00248">
    <property type="entry name" value="ANK"/>
    <property type="match status" value="2"/>
</dbReference>
<keyword evidence="4" id="KW-0862">Zinc</keyword>
<dbReference type="Proteomes" id="UP000184267">
    <property type="component" value="Unassembled WGS sequence"/>
</dbReference>
<name>A0A1M2V8D2_TRAPU</name>
<dbReference type="Pfam" id="PF12796">
    <property type="entry name" value="Ank_2"/>
    <property type="match status" value="1"/>
</dbReference>
<dbReference type="OMA" id="HYEDIGR"/>
<sequence>MDHAATLKYLLDLGAPPNMPDIVGYTALHHACNSNPRLELARILLEGGADPNQQDRFGSVPLMGAFQNDAVDLVDLLMEHGASLDIKDGDGDTPDEFFIKAGPYITAAVQKWKRRRAGERQPLDEKACSMCAKTDVELKFCAKCGSIWYCSKECQKTDWPRHKLDCVGFNAETTVTLKPHYEDIGRVLPTADVQRQKFGYPVPKQPKRNMRSVHVPNIRPGETKKMIIKVQVPFDMDLGVPQIEETGDLMVFDRKRSLVCRIRREDDPQGYLRISRVIRAKGVGGAKAYFSAEMERTDRLVVKVSEVLAEQTF</sequence>
<dbReference type="InterPro" id="IPR002110">
    <property type="entry name" value="Ankyrin_rpt"/>
</dbReference>
<evidence type="ECO:0000256" key="1">
    <source>
        <dbReference type="ARBA" id="ARBA00022723"/>
    </source>
</evidence>
<proteinExistence type="predicted"/>
<evidence type="ECO:0000313" key="9">
    <source>
        <dbReference type="EMBL" id="OJT03859.1"/>
    </source>
</evidence>
<keyword evidence="3 7" id="KW-0863">Zinc-finger</keyword>
<evidence type="ECO:0000313" key="10">
    <source>
        <dbReference type="Proteomes" id="UP000184267"/>
    </source>
</evidence>
<evidence type="ECO:0000256" key="6">
    <source>
        <dbReference type="PROSITE-ProRule" id="PRU00023"/>
    </source>
</evidence>
<feature type="repeat" description="ANK" evidence="6">
    <location>
        <begin position="23"/>
        <end position="56"/>
    </location>
</feature>
<evidence type="ECO:0000256" key="4">
    <source>
        <dbReference type="ARBA" id="ARBA00022833"/>
    </source>
</evidence>
<dbReference type="Gene3D" id="1.25.40.20">
    <property type="entry name" value="Ankyrin repeat-containing domain"/>
    <property type="match status" value="1"/>
</dbReference>
<comment type="caution">
    <text evidence="9">The sequence shown here is derived from an EMBL/GenBank/DDBJ whole genome shotgun (WGS) entry which is preliminary data.</text>
</comment>
<dbReference type="InterPro" id="IPR036770">
    <property type="entry name" value="Ankyrin_rpt-contain_sf"/>
</dbReference>
<evidence type="ECO:0000256" key="2">
    <source>
        <dbReference type="ARBA" id="ARBA00022737"/>
    </source>
</evidence>
<dbReference type="PROSITE" id="PS01360">
    <property type="entry name" value="ZF_MYND_1"/>
    <property type="match status" value="1"/>
</dbReference>
<evidence type="ECO:0000256" key="7">
    <source>
        <dbReference type="PROSITE-ProRule" id="PRU00134"/>
    </source>
</evidence>
<accession>A0A1M2V8D2</accession>
<evidence type="ECO:0000256" key="3">
    <source>
        <dbReference type="ARBA" id="ARBA00022771"/>
    </source>
</evidence>
<dbReference type="GO" id="GO:0008270">
    <property type="term" value="F:zinc ion binding"/>
    <property type="evidence" value="ECO:0007669"/>
    <property type="project" value="UniProtKB-KW"/>
</dbReference>
<dbReference type="AlphaFoldDB" id="A0A1M2V8D2"/>
<keyword evidence="10" id="KW-1185">Reference proteome</keyword>
<protein>
    <recommendedName>
        <fullName evidence="8">MYND-type domain-containing protein</fullName>
    </recommendedName>
</protein>
<keyword evidence="1" id="KW-0479">Metal-binding</keyword>
<dbReference type="SUPFAM" id="SSF48403">
    <property type="entry name" value="Ankyrin repeat"/>
    <property type="match status" value="1"/>
</dbReference>
<dbReference type="STRING" id="154538.A0A1M2V8D2"/>
<keyword evidence="2" id="KW-0677">Repeat</keyword>
<dbReference type="PROSITE" id="PS50297">
    <property type="entry name" value="ANK_REP_REGION"/>
    <property type="match status" value="2"/>
</dbReference>
<dbReference type="PANTHER" id="PTHR24171">
    <property type="entry name" value="ANKYRIN REPEAT DOMAIN-CONTAINING PROTEIN 39-RELATED"/>
    <property type="match status" value="1"/>
</dbReference>
<dbReference type="PROSITE" id="PS50865">
    <property type="entry name" value="ZF_MYND_2"/>
    <property type="match status" value="1"/>
</dbReference>